<feature type="transmembrane region" description="Helical" evidence="8">
    <location>
        <begin position="179"/>
        <end position="197"/>
    </location>
</feature>
<feature type="transmembrane region" description="Helical" evidence="8">
    <location>
        <begin position="495"/>
        <end position="515"/>
    </location>
</feature>
<dbReference type="Pfam" id="PF00854">
    <property type="entry name" value="PTR2"/>
    <property type="match status" value="1"/>
</dbReference>
<dbReference type="Proteomes" id="UP000184188">
    <property type="component" value="Unassembled WGS sequence"/>
</dbReference>
<evidence type="ECO:0000256" key="3">
    <source>
        <dbReference type="ARBA" id="ARBA00022448"/>
    </source>
</evidence>
<keyword evidence="5 8" id="KW-1133">Transmembrane helix</keyword>
<feature type="transmembrane region" description="Helical" evidence="8">
    <location>
        <begin position="558"/>
        <end position="579"/>
    </location>
</feature>
<sequence length="592" mass="64935">MEISPHALQVEDLEKQPDLVSEKAVSVVEKDSPTEDELHGPNALRRVSAPIPWTVYTVAFVELCERFSYYGTQVLYANFVNHSLPQVNGPPGSNHNTGAGGGSAQGISGALGQGAEIASAINTFNTFWMYCVPLVAAWVADEHWGRYRTICVAVAIAILGHIVLVISALPAVITHTTTCFAVFLVGVVIMGVGTGGFKPNISPLIVEQIGLTTPQIQTLPSGERVILDPTITQSRIYHYFYLFVNVGALIGQIGMSYAEKYVGFWLAFLLPTVLFLTTPAVLFWGRRRYRQAPPQGSASLQAVRTFFFALRAHWLWNPVKMWRNTPNDTGSSSTSTTFWDSARPSNIDPSLRPAWMTFDDAWVDQVRRAFAACAVFAWLPLYWLAYNQLTNNLTNQAGTMSLHGVPNDIVNNLDPLVLIIFIPICDSFFYPFLRQIGVRVTPIRKIAVGFWLAAGAMVWAAVLQVYIYRTSPCGDQADNCIDPHDGSVRPSPISVWAQTGCYVLIALSEIFASITSMEYAYSKAPPGLRSLIQALALFTNAISAALGEALNRLSGDPLLVWNYSVFAVLAFVGGCGFMVQFRGLDDEDALTL</sequence>
<dbReference type="SUPFAM" id="SSF103473">
    <property type="entry name" value="MFS general substrate transporter"/>
    <property type="match status" value="1"/>
</dbReference>
<dbReference type="EMBL" id="KV878347">
    <property type="protein sequence ID" value="OJJ44553.1"/>
    <property type="molecule type" value="Genomic_DNA"/>
</dbReference>
<dbReference type="RefSeq" id="XP_022579063.1">
    <property type="nucleotide sequence ID" value="XM_022729712.1"/>
</dbReference>
<keyword evidence="6 8" id="KW-0472">Membrane</keyword>
<feature type="transmembrane region" description="Helical" evidence="8">
    <location>
        <begin position="369"/>
        <end position="386"/>
    </location>
</feature>
<evidence type="ECO:0008006" key="11">
    <source>
        <dbReference type="Google" id="ProtNLM"/>
    </source>
</evidence>
<name>A0A1L9SBM0_9EURO</name>
<dbReference type="OrthoDB" id="8904098at2759"/>
<gene>
    <name evidence="9" type="ORF">ASPZODRAFT_70968</name>
</gene>
<dbReference type="InterPro" id="IPR036259">
    <property type="entry name" value="MFS_trans_sf"/>
</dbReference>
<evidence type="ECO:0000256" key="6">
    <source>
        <dbReference type="ARBA" id="ARBA00023136"/>
    </source>
</evidence>
<feature type="transmembrane region" description="Helical" evidence="8">
    <location>
        <begin position="150"/>
        <end position="173"/>
    </location>
</feature>
<evidence type="ECO:0000256" key="1">
    <source>
        <dbReference type="ARBA" id="ARBA00004141"/>
    </source>
</evidence>
<evidence type="ECO:0000256" key="5">
    <source>
        <dbReference type="ARBA" id="ARBA00022989"/>
    </source>
</evidence>
<accession>A0A1L9SBM0</accession>
<proteinExistence type="inferred from homology"/>
<dbReference type="PANTHER" id="PTHR11654">
    <property type="entry name" value="OLIGOPEPTIDE TRANSPORTER-RELATED"/>
    <property type="match status" value="1"/>
</dbReference>
<comment type="subcellular location">
    <subcellularLocation>
        <location evidence="1 7">Membrane</location>
        <topology evidence="1 7">Multi-pass membrane protein</topology>
    </subcellularLocation>
</comment>
<protein>
    <recommendedName>
        <fullName evidence="11">Major facilitator superfamily (MFS) profile domain-containing protein</fullName>
    </recommendedName>
</protein>
<dbReference type="InterPro" id="IPR000109">
    <property type="entry name" value="POT_fam"/>
</dbReference>
<dbReference type="GO" id="GO:0071916">
    <property type="term" value="F:dipeptide transmembrane transporter activity"/>
    <property type="evidence" value="ECO:0007669"/>
    <property type="project" value="UniProtKB-ARBA"/>
</dbReference>
<evidence type="ECO:0000256" key="4">
    <source>
        <dbReference type="ARBA" id="ARBA00022692"/>
    </source>
</evidence>
<dbReference type="PROSITE" id="PS01023">
    <property type="entry name" value="PTR2_2"/>
    <property type="match status" value="1"/>
</dbReference>
<dbReference type="VEuPathDB" id="FungiDB:ASPZODRAFT_70968"/>
<keyword evidence="4 7" id="KW-0812">Transmembrane</keyword>
<organism evidence="9 10">
    <name type="scientific">Penicilliopsis zonata CBS 506.65</name>
    <dbReference type="NCBI Taxonomy" id="1073090"/>
    <lineage>
        <taxon>Eukaryota</taxon>
        <taxon>Fungi</taxon>
        <taxon>Dikarya</taxon>
        <taxon>Ascomycota</taxon>
        <taxon>Pezizomycotina</taxon>
        <taxon>Eurotiomycetes</taxon>
        <taxon>Eurotiomycetidae</taxon>
        <taxon>Eurotiales</taxon>
        <taxon>Aspergillaceae</taxon>
        <taxon>Penicilliopsis</taxon>
    </lineage>
</organism>
<feature type="transmembrane region" description="Helical" evidence="8">
    <location>
        <begin position="445"/>
        <end position="467"/>
    </location>
</feature>
<dbReference type="GeneID" id="34616176"/>
<evidence type="ECO:0000256" key="2">
    <source>
        <dbReference type="ARBA" id="ARBA00005982"/>
    </source>
</evidence>
<dbReference type="AlphaFoldDB" id="A0A1L9SBM0"/>
<evidence type="ECO:0000313" key="10">
    <source>
        <dbReference type="Proteomes" id="UP000184188"/>
    </source>
</evidence>
<reference evidence="10" key="1">
    <citation type="journal article" date="2017" name="Genome Biol.">
        <title>Comparative genomics reveals high biological diversity and specific adaptations in the industrially and medically important fungal genus Aspergillus.</title>
        <authorList>
            <person name="de Vries R.P."/>
            <person name="Riley R."/>
            <person name="Wiebenga A."/>
            <person name="Aguilar-Osorio G."/>
            <person name="Amillis S."/>
            <person name="Uchima C.A."/>
            <person name="Anderluh G."/>
            <person name="Asadollahi M."/>
            <person name="Askin M."/>
            <person name="Barry K."/>
            <person name="Battaglia E."/>
            <person name="Bayram O."/>
            <person name="Benocci T."/>
            <person name="Braus-Stromeyer S.A."/>
            <person name="Caldana C."/>
            <person name="Canovas D."/>
            <person name="Cerqueira G.C."/>
            <person name="Chen F."/>
            <person name="Chen W."/>
            <person name="Choi C."/>
            <person name="Clum A."/>
            <person name="Dos Santos R.A."/>
            <person name="Damasio A.R."/>
            <person name="Diallinas G."/>
            <person name="Emri T."/>
            <person name="Fekete E."/>
            <person name="Flipphi M."/>
            <person name="Freyberg S."/>
            <person name="Gallo A."/>
            <person name="Gournas C."/>
            <person name="Habgood R."/>
            <person name="Hainaut M."/>
            <person name="Harispe M.L."/>
            <person name="Henrissat B."/>
            <person name="Hilden K.S."/>
            <person name="Hope R."/>
            <person name="Hossain A."/>
            <person name="Karabika E."/>
            <person name="Karaffa L."/>
            <person name="Karanyi Z."/>
            <person name="Krasevec N."/>
            <person name="Kuo A."/>
            <person name="Kusch H."/>
            <person name="LaButti K."/>
            <person name="Lagendijk E.L."/>
            <person name="Lapidus A."/>
            <person name="Levasseur A."/>
            <person name="Lindquist E."/>
            <person name="Lipzen A."/>
            <person name="Logrieco A.F."/>
            <person name="MacCabe A."/>
            <person name="Maekelae M.R."/>
            <person name="Malavazi I."/>
            <person name="Melin P."/>
            <person name="Meyer V."/>
            <person name="Mielnichuk N."/>
            <person name="Miskei M."/>
            <person name="Molnar A.P."/>
            <person name="Mule G."/>
            <person name="Ngan C.Y."/>
            <person name="Orejas M."/>
            <person name="Orosz E."/>
            <person name="Ouedraogo J.P."/>
            <person name="Overkamp K.M."/>
            <person name="Park H.-S."/>
            <person name="Perrone G."/>
            <person name="Piumi F."/>
            <person name="Punt P.J."/>
            <person name="Ram A.F."/>
            <person name="Ramon A."/>
            <person name="Rauscher S."/>
            <person name="Record E."/>
            <person name="Riano-Pachon D.M."/>
            <person name="Robert V."/>
            <person name="Roehrig J."/>
            <person name="Ruller R."/>
            <person name="Salamov A."/>
            <person name="Salih N.S."/>
            <person name="Samson R.A."/>
            <person name="Sandor E."/>
            <person name="Sanguinetti M."/>
            <person name="Schuetze T."/>
            <person name="Sepcic K."/>
            <person name="Shelest E."/>
            <person name="Sherlock G."/>
            <person name="Sophianopoulou V."/>
            <person name="Squina F.M."/>
            <person name="Sun H."/>
            <person name="Susca A."/>
            <person name="Todd R.B."/>
            <person name="Tsang A."/>
            <person name="Unkles S.E."/>
            <person name="van de Wiele N."/>
            <person name="van Rossen-Uffink D."/>
            <person name="Oliveira J.V."/>
            <person name="Vesth T.C."/>
            <person name="Visser J."/>
            <person name="Yu J.-H."/>
            <person name="Zhou M."/>
            <person name="Andersen M.R."/>
            <person name="Archer D.B."/>
            <person name="Baker S.E."/>
            <person name="Benoit I."/>
            <person name="Brakhage A.A."/>
            <person name="Braus G.H."/>
            <person name="Fischer R."/>
            <person name="Frisvad J.C."/>
            <person name="Goldman G.H."/>
            <person name="Houbraken J."/>
            <person name="Oakley B."/>
            <person name="Pocsi I."/>
            <person name="Scazzocchio C."/>
            <person name="Seiboth B."/>
            <person name="vanKuyk P.A."/>
            <person name="Wortman J."/>
            <person name="Dyer P.S."/>
            <person name="Grigoriev I.V."/>
        </authorList>
    </citation>
    <scope>NUCLEOTIDE SEQUENCE [LARGE SCALE GENOMIC DNA]</scope>
    <source>
        <strain evidence="10">CBS 506.65</strain>
    </source>
</reference>
<keyword evidence="10" id="KW-1185">Reference proteome</keyword>
<keyword evidence="3 7" id="KW-0813">Transport</keyword>
<dbReference type="FunFam" id="1.20.1250.20:FF:000085">
    <property type="entry name" value="MFS peptide transporter Ptr2"/>
    <property type="match status" value="1"/>
</dbReference>
<comment type="similarity">
    <text evidence="2 7">Belongs to the major facilitator superfamily. Proton-dependent oligopeptide transporter (POT/PTR) (TC 2.A.17) family.</text>
</comment>
<evidence type="ECO:0000256" key="7">
    <source>
        <dbReference type="RuleBase" id="RU003755"/>
    </source>
</evidence>
<feature type="transmembrane region" description="Helical" evidence="8">
    <location>
        <begin position="416"/>
        <end position="433"/>
    </location>
</feature>
<dbReference type="Gene3D" id="1.20.1250.20">
    <property type="entry name" value="MFS general substrate transporter like domains"/>
    <property type="match status" value="1"/>
</dbReference>
<evidence type="ECO:0000313" key="9">
    <source>
        <dbReference type="EMBL" id="OJJ44553.1"/>
    </source>
</evidence>
<dbReference type="InterPro" id="IPR018456">
    <property type="entry name" value="PTR2_symporter_CS"/>
</dbReference>
<feature type="transmembrane region" description="Helical" evidence="8">
    <location>
        <begin position="264"/>
        <end position="285"/>
    </location>
</feature>
<feature type="transmembrane region" description="Helical" evidence="8">
    <location>
        <begin position="239"/>
        <end position="258"/>
    </location>
</feature>
<evidence type="ECO:0000256" key="8">
    <source>
        <dbReference type="SAM" id="Phobius"/>
    </source>
</evidence>
<dbReference type="GO" id="GO:0005886">
    <property type="term" value="C:plasma membrane"/>
    <property type="evidence" value="ECO:0007669"/>
    <property type="project" value="UniProtKB-ARBA"/>
</dbReference>
<dbReference type="STRING" id="1073090.A0A1L9SBM0"/>